<dbReference type="EMBL" id="CDMY01000407">
    <property type="protein sequence ID" value="CEM11006.1"/>
    <property type="molecule type" value="Genomic_DNA"/>
</dbReference>
<accession>A0A0G4FCV8</accession>
<dbReference type="AlphaFoldDB" id="A0A0G4FCV8"/>
<dbReference type="OrthoDB" id="359342at2759"/>
<proteinExistence type="predicted"/>
<dbReference type="GO" id="GO:0005634">
    <property type="term" value="C:nucleus"/>
    <property type="evidence" value="ECO:0007669"/>
    <property type="project" value="TreeGrafter"/>
</dbReference>
<evidence type="ECO:0008006" key="5">
    <source>
        <dbReference type="Google" id="ProtNLM"/>
    </source>
</evidence>
<evidence type="ECO:0000256" key="1">
    <source>
        <dbReference type="ARBA" id="ARBA00022884"/>
    </source>
</evidence>
<protein>
    <recommendedName>
        <fullName evidence="5">DNA/RNA-binding protein Alba-like domain-containing protein</fullName>
    </recommendedName>
</protein>
<feature type="compositionally biased region" description="Acidic residues" evidence="2">
    <location>
        <begin position="128"/>
        <end position="138"/>
    </location>
</feature>
<dbReference type="InParanoid" id="A0A0G4FCV8"/>
<dbReference type="PANTHER" id="PTHR31947:SF36">
    <property type="entry name" value="DNA_RNA-BINDING PROTEIN ALBA-LIKE DOMAIN-CONTAINING PROTEIN"/>
    <property type="match status" value="1"/>
</dbReference>
<dbReference type="FunCoup" id="A0A0G4FCV8">
    <property type="interactions" value="2"/>
</dbReference>
<reference evidence="3 4" key="1">
    <citation type="submission" date="2014-11" db="EMBL/GenBank/DDBJ databases">
        <authorList>
            <person name="Zhu J."/>
            <person name="Qi W."/>
            <person name="Song R."/>
        </authorList>
    </citation>
    <scope>NUCLEOTIDE SEQUENCE [LARGE SCALE GENOMIC DNA]</scope>
</reference>
<feature type="compositionally biased region" description="Basic and acidic residues" evidence="2">
    <location>
        <begin position="104"/>
        <end position="127"/>
    </location>
</feature>
<dbReference type="Proteomes" id="UP000041254">
    <property type="component" value="Unassembled WGS sequence"/>
</dbReference>
<keyword evidence="4" id="KW-1185">Reference proteome</keyword>
<dbReference type="OMA" id="ANDHLSY"/>
<dbReference type="InterPro" id="IPR014560">
    <property type="entry name" value="UCP030333_Alba"/>
</dbReference>
<evidence type="ECO:0000313" key="4">
    <source>
        <dbReference type="Proteomes" id="UP000041254"/>
    </source>
</evidence>
<dbReference type="VEuPathDB" id="CryptoDB:Vbra_1349"/>
<dbReference type="Gene3D" id="3.30.110.20">
    <property type="entry name" value="Alba-like domain"/>
    <property type="match status" value="1"/>
</dbReference>
<dbReference type="GO" id="GO:0003723">
    <property type="term" value="F:RNA binding"/>
    <property type="evidence" value="ECO:0007669"/>
    <property type="project" value="UniProtKB-KW"/>
</dbReference>
<name>A0A0G4FCV8_VITBC</name>
<sequence length="138" mass="15556">MTQNAEADFADGNARMQISGSKSRNFYLRVARRFFGGSKERPAVDELLVTALGTAMNSAVAISDSLVKNQVATVVNIETSYYKSEDESRGTSRSIPKLSIKMKKNPDWKYEPEDEKEGEHDDTHEEHDEAEEAHEEEE</sequence>
<dbReference type="InterPro" id="IPR036882">
    <property type="entry name" value="Alba-like_dom_sf"/>
</dbReference>
<feature type="region of interest" description="Disordered" evidence="2">
    <location>
        <begin position="80"/>
        <end position="138"/>
    </location>
</feature>
<organism evidence="3 4">
    <name type="scientific">Vitrella brassicaformis (strain CCMP3155)</name>
    <dbReference type="NCBI Taxonomy" id="1169540"/>
    <lineage>
        <taxon>Eukaryota</taxon>
        <taxon>Sar</taxon>
        <taxon>Alveolata</taxon>
        <taxon>Colpodellida</taxon>
        <taxon>Vitrellaceae</taxon>
        <taxon>Vitrella</taxon>
    </lineage>
</organism>
<gene>
    <name evidence="3" type="ORF">Vbra_1349</name>
</gene>
<evidence type="ECO:0000313" key="3">
    <source>
        <dbReference type="EMBL" id="CEM11006.1"/>
    </source>
</evidence>
<dbReference type="PhylomeDB" id="A0A0G4FCV8"/>
<keyword evidence="1" id="KW-0694">RNA-binding</keyword>
<dbReference type="PANTHER" id="PTHR31947">
    <property type="entry name" value="DNA/RNA-BINDING PROTEIN ALBA 3"/>
    <property type="match status" value="1"/>
</dbReference>
<evidence type="ECO:0000256" key="2">
    <source>
        <dbReference type="SAM" id="MobiDB-lite"/>
    </source>
</evidence>
<dbReference type="SUPFAM" id="SSF82704">
    <property type="entry name" value="AlbA-like"/>
    <property type="match status" value="1"/>
</dbReference>